<evidence type="ECO:0008006" key="3">
    <source>
        <dbReference type="Google" id="ProtNLM"/>
    </source>
</evidence>
<sequence>MMEKEIVKEFPAGKPFFSGERPRFPDVMVGLTLSWISVLERVIGVKLVDQERTPLMHL</sequence>
<dbReference type="EMBL" id="JAUJYN010000011">
    <property type="protein sequence ID" value="KAK1260216.1"/>
    <property type="molecule type" value="Genomic_DNA"/>
</dbReference>
<protein>
    <recommendedName>
        <fullName evidence="3">Glutathione S-transferase</fullName>
    </recommendedName>
</protein>
<dbReference type="InterPro" id="IPR036282">
    <property type="entry name" value="Glutathione-S-Trfase_C_sf"/>
</dbReference>
<gene>
    <name evidence="1" type="ORF">QJS04_geneDACA019500</name>
</gene>
<keyword evidence="2" id="KW-1185">Reference proteome</keyword>
<evidence type="ECO:0000313" key="2">
    <source>
        <dbReference type="Proteomes" id="UP001179952"/>
    </source>
</evidence>
<name>A0AAV9A7Z1_ACOGR</name>
<dbReference type="Proteomes" id="UP001179952">
    <property type="component" value="Unassembled WGS sequence"/>
</dbReference>
<proteinExistence type="predicted"/>
<accession>A0AAV9A7Z1</accession>
<dbReference type="Gene3D" id="1.20.1050.10">
    <property type="match status" value="1"/>
</dbReference>
<evidence type="ECO:0000313" key="1">
    <source>
        <dbReference type="EMBL" id="KAK1260216.1"/>
    </source>
</evidence>
<dbReference type="AlphaFoldDB" id="A0AAV9A7Z1"/>
<organism evidence="1 2">
    <name type="scientific">Acorus gramineus</name>
    <name type="common">Dwarf sweet flag</name>
    <dbReference type="NCBI Taxonomy" id="55184"/>
    <lineage>
        <taxon>Eukaryota</taxon>
        <taxon>Viridiplantae</taxon>
        <taxon>Streptophyta</taxon>
        <taxon>Embryophyta</taxon>
        <taxon>Tracheophyta</taxon>
        <taxon>Spermatophyta</taxon>
        <taxon>Magnoliopsida</taxon>
        <taxon>Liliopsida</taxon>
        <taxon>Acoraceae</taxon>
        <taxon>Acorus</taxon>
    </lineage>
</organism>
<comment type="caution">
    <text evidence="1">The sequence shown here is derived from an EMBL/GenBank/DDBJ whole genome shotgun (WGS) entry which is preliminary data.</text>
</comment>
<dbReference type="SUPFAM" id="SSF47616">
    <property type="entry name" value="GST C-terminal domain-like"/>
    <property type="match status" value="1"/>
</dbReference>
<reference evidence="1" key="2">
    <citation type="submission" date="2023-06" db="EMBL/GenBank/DDBJ databases">
        <authorList>
            <person name="Ma L."/>
            <person name="Liu K.-W."/>
            <person name="Li Z."/>
            <person name="Hsiao Y.-Y."/>
            <person name="Qi Y."/>
            <person name="Fu T."/>
            <person name="Tang G."/>
            <person name="Zhang D."/>
            <person name="Sun W.-H."/>
            <person name="Liu D.-K."/>
            <person name="Li Y."/>
            <person name="Chen G.-Z."/>
            <person name="Liu X.-D."/>
            <person name="Liao X.-Y."/>
            <person name="Jiang Y.-T."/>
            <person name="Yu X."/>
            <person name="Hao Y."/>
            <person name="Huang J."/>
            <person name="Zhao X.-W."/>
            <person name="Ke S."/>
            <person name="Chen Y.-Y."/>
            <person name="Wu W.-L."/>
            <person name="Hsu J.-L."/>
            <person name="Lin Y.-F."/>
            <person name="Huang M.-D."/>
            <person name="Li C.-Y."/>
            <person name="Huang L."/>
            <person name="Wang Z.-W."/>
            <person name="Zhao X."/>
            <person name="Zhong W.-Y."/>
            <person name="Peng D.-H."/>
            <person name="Ahmad S."/>
            <person name="Lan S."/>
            <person name="Zhang J.-S."/>
            <person name="Tsai W.-C."/>
            <person name="Van De Peer Y."/>
            <person name="Liu Z.-J."/>
        </authorList>
    </citation>
    <scope>NUCLEOTIDE SEQUENCE</scope>
    <source>
        <strain evidence="1">SCP</strain>
        <tissue evidence="1">Leaves</tissue>
    </source>
</reference>
<reference evidence="1" key="1">
    <citation type="journal article" date="2023" name="Nat. Commun.">
        <title>Diploid and tetraploid genomes of Acorus and the evolution of monocots.</title>
        <authorList>
            <person name="Ma L."/>
            <person name="Liu K.W."/>
            <person name="Li Z."/>
            <person name="Hsiao Y.Y."/>
            <person name="Qi Y."/>
            <person name="Fu T."/>
            <person name="Tang G.D."/>
            <person name="Zhang D."/>
            <person name="Sun W.H."/>
            <person name="Liu D.K."/>
            <person name="Li Y."/>
            <person name="Chen G.Z."/>
            <person name="Liu X.D."/>
            <person name="Liao X.Y."/>
            <person name="Jiang Y.T."/>
            <person name="Yu X."/>
            <person name="Hao Y."/>
            <person name="Huang J."/>
            <person name="Zhao X.W."/>
            <person name="Ke S."/>
            <person name="Chen Y.Y."/>
            <person name="Wu W.L."/>
            <person name="Hsu J.L."/>
            <person name="Lin Y.F."/>
            <person name="Huang M.D."/>
            <person name="Li C.Y."/>
            <person name="Huang L."/>
            <person name="Wang Z.W."/>
            <person name="Zhao X."/>
            <person name="Zhong W.Y."/>
            <person name="Peng D.H."/>
            <person name="Ahmad S."/>
            <person name="Lan S."/>
            <person name="Zhang J.S."/>
            <person name="Tsai W.C."/>
            <person name="Van de Peer Y."/>
            <person name="Liu Z.J."/>
        </authorList>
    </citation>
    <scope>NUCLEOTIDE SEQUENCE</scope>
    <source>
        <strain evidence="1">SCP</strain>
    </source>
</reference>